<feature type="transmembrane region" description="Helical" evidence="2">
    <location>
        <begin position="375"/>
        <end position="393"/>
    </location>
</feature>
<dbReference type="EMBL" id="CP012672">
    <property type="protein sequence ID" value="AUX35811.1"/>
    <property type="molecule type" value="Genomic_DNA"/>
</dbReference>
<keyword evidence="2" id="KW-1133">Transmembrane helix</keyword>
<sequence length="500" mass="50339">MIDPRHLRGLASALALVAAFTAALPASAEPARASPPARVGRVAQAAQRAGSAPSAQRAGSGQPARPARAAVVLPTALAPDAAERAAPLASALDGLLSDTAQDLGLSVDLEGRAASRSPVDEAELLERARSSDRLFIAPSLDLRGDEVELRLALASGGARSLRVRVERVARDDVAVRAAVMLRDLVAELDGAAAASPPPGEEAPCAERCRGRLATPARSLGKATLAANATLYGGLVGFSIQRSSGSDDPRLLYPLLAVGAGIGLGGAIIIAEEWDVGVADAWYLGSGTWWPTIAGHLIYQGRFAEHAEEPIEERWAAGLIGGAAGITLAAMGLSLGRMSDGGALLAQSGGGLGLMLGGLVEWAARGDVQRTPIAGMGYGAALGWLAAAAAATQLDVTASEVLTVDVGALLGGLGAAALASPLVFDAPTEAQQRAWVGATAGGFLLGAGVAWCVTRPAAAGARSAGPSWNRFGLPMLGVIGESVVGSRRAPALGLGWQGAIP</sequence>
<feature type="transmembrane region" description="Helical" evidence="2">
    <location>
        <begin position="219"/>
        <end position="239"/>
    </location>
</feature>
<evidence type="ECO:0000256" key="1">
    <source>
        <dbReference type="SAM" id="MobiDB-lite"/>
    </source>
</evidence>
<feature type="transmembrane region" description="Helical" evidence="2">
    <location>
        <begin position="400"/>
        <end position="421"/>
    </location>
</feature>
<feature type="transmembrane region" description="Helical" evidence="2">
    <location>
        <begin position="342"/>
        <end position="363"/>
    </location>
</feature>
<name>A0A4P2QZZ2_SORCE</name>
<keyword evidence="2" id="KW-0472">Membrane</keyword>
<organism evidence="4 5">
    <name type="scientific">Sorangium cellulosum</name>
    <name type="common">Polyangium cellulosum</name>
    <dbReference type="NCBI Taxonomy" id="56"/>
    <lineage>
        <taxon>Bacteria</taxon>
        <taxon>Pseudomonadati</taxon>
        <taxon>Myxococcota</taxon>
        <taxon>Polyangia</taxon>
        <taxon>Polyangiales</taxon>
        <taxon>Polyangiaceae</taxon>
        <taxon>Sorangium</taxon>
    </lineage>
</organism>
<feature type="transmembrane region" description="Helical" evidence="2">
    <location>
        <begin position="251"/>
        <end position="270"/>
    </location>
</feature>
<gene>
    <name evidence="4" type="ORF">SOCE836_080100</name>
</gene>
<evidence type="ECO:0000313" key="4">
    <source>
        <dbReference type="EMBL" id="AUX35811.1"/>
    </source>
</evidence>
<dbReference type="Proteomes" id="UP000295497">
    <property type="component" value="Chromosome"/>
</dbReference>
<feature type="transmembrane region" description="Helical" evidence="2">
    <location>
        <begin position="314"/>
        <end position="335"/>
    </location>
</feature>
<keyword evidence="2" id="KW-0812">Transmembrane</keyword>
<reference evidence="4 5" key="1">
    <citation type="submission" date="2015-09" db="EMBL/GenBank/DDBJ databases">
        <title>Sorangium comparison.</title>
        <authorList>
            <person name="Zaburannyi N."/>
            <person name="Bunk B."/>
            <person name="Overmann J."/>
            <person name="Mueller R."/>
        </authorList>
    </citation>
    <scope>NUCLEOTIDE SEQUENCE [LARGE SCALE GENOMIC DNA]</scope>
    <source>
        <strain evidence="4 5">So ce836</strain>
    </source>
</reference>
<keyword evidence="3" id="KW-0732">Signal</keyword>
<feature type="region of interest" description="Disordered" evidence="1">
    <location>
        <begin position="28"/>
        <end position="66"/>
    </location>
</feature>
<evidence type="ECO:0000313" key="5">
    <source>
        <dbReference type="Proteomes" id="UP000295497"/>
    </source>
</evidence>
<feature type="chain" id="PRO_5020299278" evidence="3">
    <location>
        <begin position="29"/>
        <end position="500"/>
    </location>
</feature>
<feature type="signal peptide" evidence="3">
    <location>
        <begin position="1"/>
        <end position="28"/>
    </location>
</feature>
<proteinExistence type="predicted"/>
<dbReference type="AlphaFoldDB" id="A0A4P2QZZ2"/>
<evidence type="ECO:0000256" key="3">
    <source>
        <dbReference type="SAM" id="SignalP"/>
    </source>
</evidence>
<protein>
    <submittedName>
        <fullName evidence="4">Uncharacterized protein</fullName>
    </submittedName>
</protein>
<accession>A0A4P2QZZ2</accession>
<feature type="transmembrane region" description="Helical" evidence="2">
    <location>
        <begin position="433"/>
        <end position="452"/>
    </location>
</feature>
<dbReference type="RefSeq" id="WP_129578765.1">
    <property type="nucleotide sequence ID" value="NZ_CP012672.1"/>
</dbReference>
<evidence type="ECO:0000256" key="2">
    <source>
        <dbReference type="SAM" id="Phobius"/>
    </source>
</evidence>